<sequence length="287" mass="30171">MNLQNKNAIIYGAGGSLGSTVAKAFASAGAKVFLTGHRLPSIQKVANEILGAGEDAEAEAVDAMDEKAVVGHLERVVQKAGTVDISFNAVDIPVIQNMPLTDIGVEDFVRSISLTMHTRFLTAVAAARVMMKQRSGVILSLTATPGGIGYPFTGNFAPACCAVESLSRNLASELGIYGIRVVNIRSGGSPDSRVFKEAIDHDPAGMEPILRTMKEDTMLKKLPLMADIANVAVFLASDRAGQITGVTIDVTGGTTAGLNYRVQSSEASYPTFEGNNANGEKSSIPRQ</sequence>
<organism evidence="3 4">
    <name type="scientific">Puia dinghuensis</name>
    <dbReference type="NCBI Taxonomy" id="1792502"/>
    <lineage>
        <taxon>Bacteria</taxon>
        <taxon>Pseudomonadati</taxon>
        <taxon>Bacteroidota</taxon>
        <taxon>Chitinophagia</taxon>
        <taxon>Chitinophagales</taxon>
        <taxon>Chitinophagaceae</taxon>
        <taxon>Puia</taxon>
    </lineage>
</organism>
<dbReference type="CDD" id="cd05233">
    <property type="entry name" value="SDR_c"/>
    <property type="match status" value="1"/>
</dbReference>
<evidence type="ECO:0000256" key="1">
    <source>
        <dbReference type="ARBA" id="ARBA00006484"/>
    </source>
</evidence>
<dbReference type="InterPro" id="IPR002347">
    <property type="entry name" value="SDR_fam"/>
</dbReference>
<evidence type="ECO:0000313" key="3">
    <source>
        <dbReference type="EMBL" id="GGA84593.1"/>
    </source>
</evidence>
<dbReference type="InterPro" id="IPR036291">
    <property type="entry name" value="NAD(P)-bd_dom_sf"/>
</dbReference>
<comment type="similarity">
    <text evidence="1">Belongs to the short-chain dehydrogenases/reductases (SDR) family.</text>
</comment>
<proteinExistence type="inferred from homology"/>
<dbReference type="PANTHER" id="PTHR43669">
    <property type="entry name" value="5-KETO-D-GLUCONATE 5-REDUCTASE"/>
    <property type="match status" value="1"/>
</dbReference>
<comment type="caution">
    <text evidence="3">The sequence shown here is derived from an EMBL/GenBank/DDBJ whole genome shotgun (WGS) entry which is preliminary data.</text>
</comment>
<dbReference type="PANTHER" id="PTHR43669:SF8">
    <property type="entry name" value="SHORT-CHAIN TYPE DEHYDROGENASE_REDUCTASE-RELATED"/>
    <property type="match status" value="1"/>
</dbReference>
<keyword evidence="4" id="KW-1185">Reference proteome</keyword>
<dbReference type="RefSeq" id="WP_188928101.1">
    <property type="nucleotide sequence ID" value="NZ_BMJC01000001.1"/>
</dbReference>
<keyword evidence="2" id="KW-0560">Oxidoreductase</keyword>
<reference evidence="3" key="1">
    <citation type="journal article" date="2014" name="Int. J. Syst. Evol. Microbiol.">
        <title>Complete genome sequence of Corynebacterium casei LMG S-19264T (=DSM 44701T), isolated from a smear-ripened cheese.</title>
        <authorList>
            <consortium name="US DOE Joint Genome Institute (JGI-PGF)"/>
            <person name="Walter F."/>
            <person name="Albersmeier A."/>
            <person name="Kalinowski J."/>
            <person name="Ruckert C."/>
        </authorList>
    </citation>
    <scope>NUCLEOTIDE SEQUENCE</scope>
    <source>
        <strain evidence="3">CGMCC 1.15448</strain>
    </source>
</reference>
<gene>
    <name evidence="3" type="ORF">GCM10011511_04540</name>
</gene>
<protein>
    <submittedName>
        <fullName evidence="3">Short-chain dehydrogenase</fullName>
    </submittedName>
</protein>
<name>A0A8J2U7R4_9BACT</name>
<evidence type="ECO:0000313" key="4">
    <source>
        <dbReference type="Proteomes" id="UP000607559"/>
    </source>
</evidence>
<dbReference type="GO" id="GO:0016491">
    <property type="term" value="F:oxidoreductase activity"/>
    <property type="evidence" value="ECO:0007669"/>
    <property type="project" value="UniProtKB-KW"/>
</dbReference>
<dbReference type="Gene3D" id="3.40.50.720">
    <property type="entry name" value="NAD(P)-binding Rossmann-like Domain"/>
    <property type="match status" value="1"/>
</dbReference>
<evidence type="ECO:0000256" key="2">
    <source>
        <dbReference type="ARBA" id="ARBA00023002"/>
    </source>
</evidence>
<reference evidence="3" key="2">
    <citation type="submission" date="2020-09" db="EMBL/GenBank/DDBJ databases">
        <authorList>
            <person name="Sun Q."/>
            <person name="Zhou Y."/>
        </authorList>
    </citation>
    <scope>NUCLEOTIDE SEQUENCE</scope>
    <source>
        <strain evidence="3">CGMCC 1.15448</strain>
    </source>
</reference>
<dbReference type="SUPFAM" id="SSF51735">
    <property type="entry name" value="NAD(P)-binding Rossmann-fold domains"/>
    <property type="match status" value="1"/>
</dbReference>
<dbReference type="PRINTS" id="PR00081">
    <property type="entry name" value="GDHRDH"/>
</dbReference>
<accession>A0A8J2U7R4</accession>
<dbReference type="Proteomes" id="UP000607559">
    <property type="component" value="Unassembled WGS sequence"/>
</dbReference>
<dbReference type="EMBL" id="BMJC01000001">
    <property type="protein sequence ID" value="GGA84593.1"/>
    <property type="molecule type" value="Genomic_DNA"/>
</dbReference>
<dbReference type="Pfam" id="PF13561">
    <property type="entry name" value="adh_short_C2"/>
    <property type="match status" value="1"/>
</dbReference>
<dbReference type="AlphaFoldDB" id="A0A8J2U7R4"/>